<comment type="similarity">
    <text evidence="3 10">Belongs to the cytochrome P450 family.</text>
</comment>
<evidence type="ECO:0000256" key="4">
    <source>
        <dbReference type="ARBA" id="ARBA00022692"/>
    </source>
</evidence>
<gene>
    <name evidence="12" type="ORF">H0E87_013108</name>
</gene>
<dbReference type="GO" id="GO:0005506">
    <property type="term" value="F:iron ion binding"/>
    <property type="evidence" value="ECO:0007669"/>
    <property type="project" value="InterPro"/>
</dbReference>
<dbReference type="CDD" id="cd11043">
    <property type="entry name" value="CYP90-like"/>
    <property type="match status" value="1"/>
</dbReference>
<dbReference type="GO" id="GO:0004497">
    <property type="term" value="F:monooxygenase activity"/>
    <property type="evidence" value="ECO:0007669"/>
    <property type="project" value="UniProtKB-KW"/>
</dbReference>
<dbReference type="Gene3D" id="1.10.630.10">
    <property type="entry name" value="Cytochrome P450"/>
    <property type="match status" value="1"/>
</dbReference>
<evidence type="ECO:0000256" key="7">
    <source>
        <dbReference type="ARBA" id="ARBA00023002"/>
    </source>
</evidence>
<keyword evidence="7 10" id="KW-0560">Oxidoreductase</keyword>
<dbReference type="GO" id="GO:0016020">
    <property type="term" value="C:membrane"/>
    <property type="evidence" value="ECO:0007669"/>
    <property type="project" value="UniProtKB-SubCell"/>
</dbReference>
<reference evidence="12" key="1">
    <citation type="journal article" date="2021" name="J. Hered.">
        <title>Genome Assembly of Salicaceae Populus deltoides (Eastern Cottonwood) I-69 Based on Nanopore Sequencing and Hi-C Technologies.</title>
        <authorList>
            <person name="Bai S."/>
            <person name="Wu H."/>
            <person name="Zhang J."/>
            <person name="Pan Z."/>
            <person name="Zhao W."/>
            <person name="Li Z."/>
            <person name="Tong C."/>
        </authorList>
    </citation>
    <scope>NUCLEOTIDE SEQUENCE</scope>
    <source>
        <tissue evidence="12">Leaf</tissue>
    </source>
</reference>
<protein>
    <recommendedName>
        <fullName evidence="14">Cytochrome P450</fullName>
    </recommendedName>
</protein>
<dbReference type="SUPFAM" id="SSF48264">
    <property type="entry name" value="Cytochrome P450"/>
    <property type="match status" value="1"/>
</dbReference>
<keyword evidence="13" id="KW-1185">Reference proteome</keyword>
<evidence type="ECO:0000313" key="12">
    <source>
        <dbReference type="EMBL" id="KAH8506152.1"/>
    </source>
</evidence>
<dbReference type="AlphaFoldDB" id="A0A8T2YMC0"/>
<keyword evidence="9 10" id="KW-0349">Heme</keyword>
<comment type="caution">
    <text evidence="12">The sequence shown here is derived from an EMBL/GenBank/DDBJ whole genome shotgun (WGS) entry which is preliminary data.</text>
</comment>
<dbReference type="GO" id="GO:0016705">
    <property type="term" value="F:oxidoreductase activity, acting on paired donors, with incorporation or reduction of molecular oxygen"/>
    <property type="evidence" value="ECO:0007669"/>
    <property type="project" value="InterPro"/>
</dbReference>
<dbReference type="GO" id="GO:0016125">
    <property type="term" value="P:sterol metabolic process"/>
    <property type="evidence" value="ECO:0007669"/>
    <property type="project" value="TreeGrafter"/>
</dbReference>
<evidence type="ECO:0000256" key="5">
    <source>
        <dbReference type="ARBA" id="ARBA00022723"/>
    </source>
</evidence>
<sequence>MELPFISLLPYGILFIISAFSLSYLINKHKHSRSSLNNLPPGNTGLPLIGESLEFLTTGQKGQPEKFILDRMAKFSSKVFKTSLFCEPTAVFCGAAGNKFLFSNENKLVTAWWPDSVNKIFPSSQRTSSQEESKKMRKLFPLFFKPESLQRYISVMDVIAQRHLASDWEGKQEVSVFPLAKTYTFWLACRLFLSMEDPEEVQKFAKPFNDLAAGIISIPIDLPWTPFNRGVKASNVVHKELLKIIKQRKIDLAENKASPTQDILSHMLTTADDDGQCIKEIDIADKILGLLVGGHDTASAAITFIVKYLAELPHVYNKLLEEQREIAKTKTPGELLNWEDIQRMRYSWNVACEVMRVAPPLQGAFREAMTEFNYAGFTIPKGWKLYWSANTTHKNPECFPEPENFDPSRFEGNGPAPYTFVPFGGGPRMCPGKEYARLEILVFLHNLVKKFRWEKLLPKERIIVDPMPIPSKGLPIRLHPHEAA</sequence>
<accession>A0A8T2YMC0</accession>
<dbReference type="PANTHER" id="PTHR24286">
    <property type="entry name" value="CYTOCHROME P450 26"/>
    <property type="match status" value="1"/>
</dbReference>
<evidence type="ECO:0000256" key="3">
    <source>
        <dbReference type="ARBA" id="ARBA00010617"/>
    </source>
</evidence>
<evidence type="ECO:0008006" key="14">
    <source>
        <dbReference type="Google" id="ProtNLM"/>
    </source>
</evidence>
<evidence type="ECO:0000313" key="13">
    <source>
        <dbReference type="Proteomes" id="UP000807159"/>
    </source>
</evidence>
<dbReference type="InterPro" id="IPR002401">
    <property type="entry name" value="Cyt_P450_E_grp-I"/>
</dbReference>
<dbReference type="PRINTS" id="PR00385">
    <property type="entry name" value="P450"/>
</dbReference>
<evidence type="ECO:0000256" key="10">
    <source>
        <dbReference type="RuleBase" id="RU000461"/>
    </source>
</evidence>
<evidence type="ECO:0000256" key="9">
    <source>
        <dbReference type="PIRSR" id="PIRSR602401-1"/>
    </source>
</evidence>
<dbReference type="FunFam" id="1.10.630.10:FF:000022">
    <property type="entry name" value="Taxadiene 5-alpha hydroxylase"/>
    <property type="match status" value="1"/>
</dbReference>
<keyword evidence="10" id="KW-0503">Monooxygenase</keyword>
<dbReference type="Pfam" id="PF00067">
    <property type="entry name" value="p450"/>
    <property type="match status" value="1"/>
</dbReference>
<keyword evidence="5 9" id="KW-0479">Metal-binding</keyword>
<comment type="subcellular location">
    <subcellularLocation>
        <location evidence="2">Membrane</location>
        <topology evidence="2">Single-pass membrane protein</topology>
    </subcellularLocation>
</comment>
<comment type="cofactor">
    <cofactor evidence="1 9">
        <name>heme</name>
        <dbReference type="ChEBI" id="CHEBI:30413"/>
    </cofactor>
</comment>
<dbReference type="InterPro" id="IPR001128">
    <property type="entry name" value="Cyt_P450"/>
</dbReference>
<name>A0A8T2YMC0_POPDE</name>
<dbReference type="PROSITE" id="PS00086">
    <property type="entry name" value="CYTOCHROME_P450"/>
    <property type="match status" value="1"/>
</dbReference>
<dbReference type="GO" id="GO:0020037">
    <property type="term" value="F:heme binding"/>
    <property type="evidence" value="ECO:0007669"/>
    <property type="project" value="InterPro"/>
</dbReference>
<keyword evidence="11" id="KW-0472">Membrane</keyword>
<keyword evidence="8 9" id="KW-0408">Iron</keyword>
<keyword evidence="6 11" id="KW-1133">Transmembrane helix</keyword>
<feature type="transmembrane region" description="Helical" evidence="11">
    <location>
        <begin position="6"/>
        <end position="26"/>
    </location>
</feature>
<dbReference type="PRINTS" id="PR00463">
    <property type="entry name" value="EP450I"/>
</dbReference>
<evidence type="ECO:0000256" key="2">
    <source>
        <dbReference type="ARBA" id="ARBA00004167"/>
    </source>
</evidence>
<keyword evidence="4 11" id="KW-0812">Transmembrane</keyword>
<evidence type="ECO:0000256" key="11">
    <source>
        <dbReference type="SAM" id="Phobius"/>
    </source>
</evidence>
<dbReference type="Proteomes" id="UP000807159">
    <property type="component" value="Chromosome 6"/>
</dbReference>
<feature type="binding site" description="axial binding residue" evidence="9">
    <location>
        <position position="430"/>
    </location>
    <ligand>
        <name>heme</name>
        <dbReference type="ChEBI" id="CHEBI:30413"/>
    </ligand>
    <ligandPart>
        <name>Fe</name>
        <dbReference type="ChEBI" id="CHEBI:18248"/>
    </ligandPart>
</feature>
<organism evidence="12 13">
    <name type="scientific">Populus deltoides</name>
    <name type="common">Eastern poplar</name>
    <name type="synonym">Eastern cottonwood</name>
    <dbReference type="NCBI Taxonomy" id="3696"/>
    <lineage>
        <taxon>Eukaryota</taxon>
        <taxon>Viridiplantae</taxon>
        <taxon>Streptophyta</taxon>
        <taxon>Embryophyta</taxon>
        <taxon>Tracheophyta</taxon>
        <taxon>Spermatophyta</taxon>
        <taxon>Magnoliopsida</taxon>
        <taxon>eudicotyledons</taxon>
        <taxon>Gunneridae</taxon>
        <taxon>Pentapetalae</taxon>
        <taxon>rosids</taxon>
        <taxon>fabids</taxon>
        <taxon>Malpighiales</taxon>
        <taxon>Salicaceae</taxon>
        <taxon>Saliceae</taxon>
        <taxon>Populus</taxon>
    </lineage>
</organism>
<dbReference type="InterPro" id="IPR036396">
    <property type="entry name" value="Cyt_P450_sf"/>
</dbReference>
<evidence type="ECO:0000256" key="8">
    <source>
        <dbReference type="ARBA" id="ARBA00023004"/>
    </source>
</evidence>
<evidence type="ECO:0000256" key="6">
    <source>
        <dbReference type="ARBA" id="ARBA00022989"/>
    </source>
</evidence>
<proteinExistence type="inferred from homology"/>
<dbReference type="EMBL" id="JACEGQ020000006">
    <property type="protein sequence ID" value="KAH8506152.1"/>
    <property type="molecule type" value="Genomic_DNA"/>
</dbReference>
<dbReference type="PANTHER" id="PTHR24286:SF366">
    <property type="entry name" value="BETA-AMYRIN 28-OXIDASE"/>
    <property type="match status" value="1"/>
</dbReference>
<dbReference type="InterPro" id="IPR017972">
    <property type="entry name" value="Cyt_P450_CS"/>
</dbReference>
<evidence type="ECO:0000256" key="1">
    <source>
        <dbReference type="ARBA" id="ARBA00001971"/>
    </source>
</evidence>